<evidence type="ECO:0000313" key="1">
    <source>
        <dbReference type="EMBL" id="PDH39550.1"/>
    </source>
</evidence>
<comment type="caution">
    <text evidence="1">The sequence shown here is derived from an EMBL/GenBank/DDBJ whole genome shotgun (WGS) entry which is preliminary data.</text>
</comment>
<evidence type="ECO:0000313" key="2">
    <source>
        <dbReference type="Proteomes" id="UP000219327"/>
    </source>
</evidence>
<accession>A0A2A5WSM4</accession>
<dbReference type="AlphaFoldDB" id="A0A2A5WSM4"/>
<reference evidence="1 2" key="1">
    <citation type="submission" date="2017-08" db="EMBL/GenBank/DDBJ databases">
        <title>Fine stratification of microbial communities through a metagenomic profile of the photic zone.</title>
        <authorList>
            <person name="Haro-Moreno J.M."/>
            <person name="Lopez-Perez M."/>
            <person name="De La Torre J."/>
            <person name="Picazo A."/>
            <person name="Camacho A."/>
            <person name="Rodriguez-Valera F."/>
        </authorList>
    </citation>
    <scope>NUCLEOTIDE SEQUENCE [LARGE SCALE GENOMIC DNA]</scope>
    <source>
        <strain evidence="1">MED-G24</strain>
    </source>
</reference>
<name>A0A2A5WSM4_9GAMM</name>
<dbReference type="Proteomes" id="UP000219327">
    <property type="component" value="Unassembled WGS sequence"/>
</dbReference>
<proteinExistence type="predicted"/>
<organism evidence="1 2">
    <name type="scientific">OM182 bacterium MED-G24</name>
    <dbReference type="NCBI Taxonomy" id="1986255"/>
    <lineage>
        <taxon>Bacteria</taxon>
        <taxon>Pseudomonadati</taxon>
        <taxon>Pseudomonadota</taxon>
        <taxon>Gammaproteobacteria</taxon>
        <taxon>OMG group</taxon>
        <taxon>OM182 clade</taxon>
    </lineage>
</organism>
<dbReference type="EMBL" id="NTKD01000023">
    <property type="protein sequence ID" value="PDH39550.1"/>
    <property type="molecule type" value="Genomic_DNA"/>
</dbReference>
<sequence length="164" mass="17621">MGDGLPVTVPDVVAVGEPALGYPEHWSIVHWLPGKHPEVADERSEIAEALNSGYILSGSVRRAGDQICISLQLIDASADDNLWSETYDRDMTDIFAAQSEVAESASGQLQVALNVETKRAIATPPTNNDKACELYLRGLVLAALEQALTMVTQATELDPNFAEA</sequence>
<protein>
    <submittedName>
        <fullName evidence="1">Uncharacterized protein</fullName>
    </submittedName>
</protein>
<gene>
    <name evidence="1" type="ORF">CNE99_05480</name>
</gene>